<keyword evidence="3" id="KW-0539">Nucleus</keyword>
<feature type="compositionally biased region" description="Basic and acidic residues" evidence="5">
    <location>
        <begin position="17"/>
        <end position="27"/>
    </location>
</feature>
<keyword evidence="2" id="KW-0597">Phosphoprotein</keyword>
<evidence type="ECO:0000256" key="1">
    <source>
        <dbReference type="ARBA" id="ARBA00004604"/>
    </source>
</evidence>
<sequence>MGRAQKAAGNTAPRNARAGDGKPDSRGKGRQSTRPQPRADGSRKAAGSRKADKKPEKQLHEVYAVEGSDGDDHDALVRRRDLEEVGVRDYEVSDIDSEDDEEIESDDAFDESDEERFAVQFDDGEDGDSGPSDNELEDSDDEDGANMVDLSEMLDAGSSDDEATAGPGSATARGADGDMGVSGLSLAGDQESSDEDDEIFAGFDSESGPDDSDGEAGDDAARLSKLDGFVTSISARAPKRRFVAEAGGEFAEDENAIGSGMHARGVTLGLDDLLGSIGGAVSAEGVGGEETSARELRLLKDQVRTMEKAAKRAGSGVVAVPVPKRMQDQTDRKVAYSQTKTSVSEWQPAVDANRKAEHLSFPMNNSGKANVTTSTLIGDTTAANDMESQVQAILAQSGMSDEQQRQYEELELKQLSPEEIRNRTRELRLVRELMFRSERKAKRLAKIKSKTYRRILKRQRVHAQEKELERMKEDDPEMYEMIMEKMAQDRAEERMSLRHKNTGKWAKVMARRAHGDVDAQKAVREQLGQHDALKRKIYDIGSDEEVSDYEAGKALHGDEADSDSDPDESFASTRGRALDKLSAEIADADDEIPDGTPHKNLFEMKFMKNAMQRKREQATRDAQAVHDEIASLEAQIDEDGRAVSVKRPAGAKAAAEAAMATPGAPGRMSFGGGLTKRETGDRSTAGGDAQPAAPSDDETGSAAKRVRLNEAGQVGQVSSGGGHRVRLEGPLSVKAGPEPPSRSGGAKAADKAAKKPVRKLASTEDADGAQNPWLDNSADAGASRRGGNAGGVTKESAKVDKLTARLREKRHGAGGAAARAEDGVLLDLSKTLAVDKPAAQDDSDGEPGSDSEGIQLEHVGGSGSKGAKGEKLNPNAFMQRKLVEQAFAEDSMVEAEFAAEKDAAMELDAPKDEDLTLPGWGGWGGSGIQPKKNKIVRKAPKGSGIEKTKRLDAKLGSVIINQRQPKAANKYYANNVPFPFFTAKQYEATMQVPMGKEWNTTKAHASFVKPRIMTKAGHIIDPLSIPSKKIQ</sequence>
<dbReference type="AlphaFoldDB" id="A0A9W8D076"/>
<comment type="caution">
    <text evidence="6">The sequence shown here is derived from an EMBL/GenBank/DDBJ whole genome shotgun (WGS) entry which is preliminary data.</text>
</comment>
<dbReference type="Proteomes" id="UP001143981">
    <property type="component" value="Unassembled WGS sequence"/>
</dbReference>
<dbReference type="GO" id="GO:0032040">
    <property type="term" value="C:small-subunit processome"/>
    <property type="evidence" value="ECO:0007669"/>
    <property type="project" value="InterPro"/>
</dbReference>
<dbReference type="InterPro" id="IPR006709">
    <property type="entry name" value="SSU_processome_Utp14"/>
</dbReference>
<evidence type="ECO:0000313" key="7">
    <source>
        <dbReference type="Proteomes" id="UP001143981"/>
    </source>
</evidence>
<comment type="subcellular location">
    <subcellularLocation>
        <location evidence="1">Nucleus</location>
        <location evidence="1">Nucleolus</location>
    </subcellularLocation>
</comment>
<reference evidence="6" key="1">
    <citation type="submission" date="2022-07" db="EMBL/GenBank/DDBJ databases">
        <title>Phylogenomic reconstructions and comparative analyses of Kickxellomycotina fungi.</title>
        <authorList>
            <person name="Reynolds N.K."/>
            <person name="Stajich J.E."/>
            <person name="Barry K."/>
            <person name="Grigoriev I.V."/>
            <person name="Crous P."/>
            <person name="Smith M.E."/>
        </authorList>
    </citation>
    <scope>NUCLEOTIDE SEQUENCE</scope>
    <source>
        <strain evidence="6">BCRC 34381</strain>
    </source>
</reference>
<dbReference type="Pfam" id="PF04615">
    <property type="entry name" value="Utp14"/>
    <property type="match status" value="1"/>
</dbReference>
<feature type="region of interest" description="Disordered" evidence="5">
    <location>
        <begin position="637"/>
        <end position="822"/>
    </location>
</feature>
<keyword evidence="4" id="KW-0175">Coiled coil</keyword>
<name>A0A9W8D076_9FUNG</name>
<feature type="region of interest" description="Disordered" evidence="5">
    <location>
        <begin position="835"/>
        <end position="873"/>
    </location>
</feature>
<evidence type="ECO:0000313" key="6">
    <source>
        <dbReference type="EMBL" id="KAJ1733968.1"/>
    </source>
</evidence>
<feature type="region of interest" description="Disordered" evidence="5">
    <location>
        <begin position="555"/>
        <end position="576"/>
    </location>
</feature>
<dbReference type="PANTHER" id="PTHR14150">
    <property type="entry name" value="U3 SMALL NUCLEOLAR RNA-ASSOCIATED PROTEIN 14"/>
    <property type="match status" value="1"/>
</dbReference>
<evidence type="ECO:0000256" key="4">
    <source>
        <dbReference type="SAM" id="Coils"/>
    </source>
</evidence>
<evidence type="ECO:0008006" key="8">
    <source>
        <dbReference type="Google" id="ProtNLM"/>
    </source>
</evidence>
<feature type="compositionally biased region" description="Basic and acidic residues" evidence="5">
    <location>
        <begin position="73"/>
        <end position="91"/>
    </location>
</feature>
<gene>
    <name evidence="6" type="ORF">LPJ61_001304</name>
</gene>
<evidence type="ECO:0000256" key="5">
    <source>
        <dbReference type="SAM" id="MobiDB-lite"/>
    </source>
</evidence>
<accession>A0A9W8D076</accession>
<evidence type="ECO:0000256" key="2">
    <source>
        <dbReference type="ARBA" id="ARBA00022553"/>
    </source>
</evidence>
<feature type="compositionally biased region" description="Basic and acidic residues" evidence="5">
    <location>
        <begin position="795"/>
        <end position="806"/>
    </location>
</feature>
<feature type="compositionally biased region" description="Acidic residues" evidence="5">
    <location>
        <begin position="207"/>
        <end position="218"/>
    </location>
</feature>
<feature type="compositionally biased region" description="Basic and acidic residues" evidence="5">
    <location>
        <begin position="49"/>
        <end position="60"/>
    </location>
</feature>
<feature type="region of interest" description="Disordered" evidence="5">
    <location>
        <begin position="1"/>
        <end position="221"/>
    </location>
</feature>
<evidence type="ECO:0000256" key="3">
    <source>
        <dbReference type="ARBA" id="ARBA00023242"/>
    </source>
</evidence>
<feature type="compositionally biased region" description="Low complexity" evidence="5">
    <location>
        <begin position="776"/>
        <end position="786"/>
    </location>
</feature>
<dbReference type="PANTHER" id="PTHR14150:SF12">
    <property type="entry name" value="U3 SMALL NUCLEOLAR RNA-ASSOCIATED PROTEIN 14 HOMOLOG A"/>
    <property type="match status" value="1"/>
</dbReference>
<feature type="coiled-coil region" evidence="4">
    <location>
        <begin position="608"/>
        <end position="635"/>
    </location>
</feature>
<dbReference type="GO" id="GO:0006364">
    <property type="term" value="P:rRNA processing"/>
    <property type="evidence" value="ECO:0007669"/>
    <property type="project" value="InterPro"/>
</dbReference>
<feature type="compositionally biased region" description="Acidic residues" evidence="5">
    <location>
        <begin position="122"/>
        <end position="144"/>
    </location>
</feature>
<proteinExistence type="predicted"/>
<keyword evidence="7" id="KW-1185">Reference proteome</keyword>
<feature type="compositionally biased region" description="Low complexity" evidence="5">
    <location>
        <begin position="648"/>
        <end position="666"/>
    </location>
</feature>
<organism evidence="6 7">
    <name type="scientific">Coemansia biformis</name>
    <dbReference type="NCBI Taxonomy" id="1286918"/>
    <lineage>
        <taxon>Eukaryota</taxon>
        <taxon>Fungi</taxon>
        <taxon>Fungi incertae sedis</taxon>
        <taxon>Zoopagomycota</taxon>
        <taxon>Kickxellomycotina</taxon>
        <taxon>Kickxellomycetes</taxon>
        <taxon>Kickxellales</taxon>
        <taxon>Kickxellaceae</taxon>
        <taxon>Coemansia</taxon>
    </lineage>
</organism>
<feature type="compositionally biased region" description="Acidic residues" evidence="5">
    <location>
        <begin position="92"/>
        <end position="114"/>
    </location>
</feature>
<dbReference type="EMBL" id="JANBOI010000104">
    <property type="protein sequence ID" value="KAJ1733968.1"/>
    <property type="molecule type" value="Genomic_DNA"/>
</dbReference>
<dbReference type="OrthoDB" id="277439at2759"/>
<protein>
    <recommendedName>
        <fullName evidence="8">Small-subunit processome</fullName>
    </recommendedName>
</protein>